<dbReference type="InterPro" id="IPR027417">
    <property type="entry name" value="P-loop_NTPase"/>
</dbReference>
<dbReference type="PANTHER" id="PTHR36766:SF40">
    <property type="entry name" value="DISEASE RESISTANCE PROTEIN RGA3"/>
    <property type="match status" value="1"/>
</dbReference>
<protein>
    <recommendedName>
        <fullName evidence="1">NB-ARC domain-containing protein</fullName>
    </recommendedName>
</protein>
<feature type="domain" description="NB-ARC" evidence="1">
    <location>
        <begin position="1"/>
        <end position="87"/>
    </location>
</feature>
<keyword evidence="3" id="KW-1185">Reference proteome</keyword>
<dbReference type="AlphaFoldDB" id="A0A9D5BVS4"/>
<accession>A0A9D5BVS4</accession>
<proteinExistence type="predicted"/>
<dbReference type="Gene3D" id="3.40.50.300">
    <property type="entry name" value="P-loop containing nucleotide triphosphate hydrolases"/>
    <property type="match status" value="1"/>
</dbReference>
<reference evidence="2 3" key="1">
    <citation type="journal article" date="2022" name="Hortic Res">
        <title>The genome of Dioscorea zingiberensis sheds light on the biosynthesis, origin and evolution of the medicinally important diosgenin saponins.</title>
        <authorList>
            <person name="Li Y."/>
            <person name="Tan C."/>
            <person name="Li Z."/>
            <person name="Guo J."/>
            <person name="Li S."/>
            <person name="Chen X."/>
            <person name="Wang C."/>
            <person name="Dai X."/>
            <person name="Yang H."/>
            <person name="Song W."/>
            <person name="Hou L."/>
            <person name="Xu J."/>
            <person name="Tong Z."/>
            <person name="Xu A."/>
            <person name="Yuan X."/>
            <person name="Wang W."/>
            <person name="Yang Q."/>
            <person name="Chen L."/>
            <person name="Sun Z."/>
            <person name="Wang K."/>
            <person name="Pan B."/>
            <person name="Chen J."/>
            <person name="Bao Y."/>
            <person name="Liu F."/>
            <person name="Qi X."/>
            <person name="Gang D.R."/>
            <person name="Wen J."/>
            <person name="Li J."/>
        </authorList>
    </citation>
    <scope>NUCLEOTIDE SEQUENCE [LARGE SCALE GENOMIC DNA]</scope>
    <source>
        <strain evidence="2">Dzin_1.0</strain>
    </source>
</reference>
<dbReference type="OrthoDB" id="748871at2759"/>
<dbReference type="InterPro" id="IPR002182">
    <property type="entry name" value="NB-ARC"/>
</dbReference>
<organism evidence="2 3">
    <name type="scientific">Dioscorea zingiberensis</name>
    <dbReference type="NCBI Taxonomy" id="325984"/>
    <lineage>
        <taxon>Eukaryota</taxon>
        <taxon>Viridiplantae</taxon>
        <taxon>Streptophyta</taxon>
        <taxon>Embryophyta</taxon>
        <taxon>Tracheophyta</taxon>
        <taxon>Spermatophyta</taxon>
        <taxon>Magnoliopsida</taxon>
        <taxon>Liliopsida</taxon>
        <taxon>Dioscoreales</taxon>
        <taxon>Dioscoreaceae</taxon>
        <taxon>Dioscorea</taxon>
    </lineage>
</organism>
<comment type="caution">
    <text evidence="2">The sequence shown here is derived from an EMBL/GenBank/DDBJ whole genome shotgun (WGS) entry which is preliminary data.</text>
</comment>
<gene>
    <name evidence="2" type="ORF">J5N97_001715</name>
</gene>
<name>A0A9D5BVS4_9LILI</name>
<sequence>MGGLGKTTLTQLLYKDQRVGGYFDLKGWVYVSVDFDVLQLTKRIIETLSGQQSRGFLELDKLQSILSKSVAGKKVILVLDDVWNEKQSSPRRYYKPLSQC</sequence>
<dbReference type="Pfam" id="PF00931">
    <property type="entry name" value="NB-ARC"/>
    <property type="match status" value="1"/>
</dbReference>
<evidence type="ECO:0000313" key="2">
    <source>
        <dbReference type="EMBL" id="KAJ0961542.1"/>
    </source>
</evidence>
<dbReference type="PANTHER" id="PTHR36766">
    <property type="entry name" value="PLANT BROAD-SPECTRUM MILDEW RESISTANCE PROTEIN RPW8"/>
    <property type="match status" value="1"/>
</dbReference>
<evidence type="ECO:0000313" key="3">
    <source>
        <dbReference type="Proteomes" id="UP001085076"/>
    </source>
</evidence>
<dbReference type="Proteomes" id="UP001085076">
    <property type="component" value="Unassembled WGS sequence"/>
</dbReference>
<dbReference type="SUPFAM" id="SSF52540">
    <property type="entry name" value="P-loop containing nucleoside triphosphate hydrolases"/>
    <property type="match status" value="1"/>
</dbReference>
<dbReference type="EMBL" id="JAGGNH010000017">
    <property type="protein sequence ID" value="KAJ0961542.1"/>
    <property type="molecule type" value="Genomic_DNA"/>
</dbReference>
<evidence type="ECO:0000259" key="1">
    <source>
        <dbReference type="Pfam" id="PF00931"/>
    </source>
</evidence>
<dbReference type="GO" id="GO:0043531">
    <property type="term" value="F:ADP binding"/>
    <property type="evidence" value="ECO:0007669"/>
    <property type="project" value="InterPro"/>
</dbReference>